<evidence type="ECO:0008006" key="4">
    <source>
        <dbReference type="Google" id="ProtNLM"/>
    </source>
</evidence>
<evidence type="ECO:0000313" key="3">
    <source>
        <dbReference type="Proteomes" id="UP001189429"/>
    </source>
</evidence>
<protein>
    <recommendedName>
        <fullName evidence="4">Ribosome biogenesis protein NOP53</fullName>
    </recommendedName>
</protein>
<gene>
    <name evidence="2" type="ORF">PCOR1329_LOCUS73783</name>
</gene>
<organism evidence="2 3">
    <name type="scientific">Prorocentrum cordatum</name>
    <dbReference type="NCBI Taxonomy" id="2364126"/>
    <lineage>
        <taxon>Eukaryota</taxon>
        <taxon>Sar</taxon>
        <taxon>Alveolata</taxon>
        <taxon>Dinophyceae</taxon>
        <taxon>Prorocentrales</taxon>
        <taxon>Prorocentraceae</taxon>
        <taxon>Prorocentrum</taxon>
    </lineage>
</organism>
<proteinExistence type="predicted"/>
<feature type="region of interest" description="Disordered" evidence="1">
    <location>
        <begin position="83"/>
        <end position="146"/>
    </location>
</feature>
<evidence type="ECO:0000313" key="2">
    <source>
        <dbReference type="EMBL" id="CAK0894878.1"/>
    </source>
</evidence>
<feature type="non-terminal residue" evidence="2">
    <location>
        <position position="168"/>
    </location>
</feature>
<evidence type="ECO:0000256" key="1">
    <source>
        <dbReference type="SAM" id="MobiDB-lite"/>
    </source>
</evidence>
<feature type="compositionally biased region" description="Basic residues" evidence="1">
    <location>
        <begin position="112"/>
        <end position="126"/>
    </location>
</feature>
<dbReference type="EMBL" id="CAUYUJ010019957">
    <property type="protein sequence ID" value="CAK0894878.1"/>
    <property type="molecule type" value="Genomic_DNA"/>
</dbReference>
<comment type="caution">
    <text evidence="2">The sequence shown here is derived from an EMBL/GenBank/DDBJ whole genome shotgun (WGS) entry which is preliminary data.</text>
</comment>
<feature type="compositionally biased region" description="Basic residues" evidence="1">
    <location>
        <begin position="1"/>
        <end position="14"/>
    </location>
</feature>
<accession>A0ABN9X662</accession>
<feature type="compositionally biased region" description="Gly residues" evidence="1">
    <location>
        <begin position="86"/>
        <end position="98"/>
    </location>
</feature>
<feature type="region of interest" description="Disordered" evidence="1">
    <location>
        <begin position="1"/>
        <end position="29"/>
    </location>
</feature>
<sequence length="168" mass="17674">MRRRRRRRRRKRGRAGSPHPGRPEAPRVCTRAELIPPQRAPATLLSRCAAAWPRSRLSVAAAGSGGSSLGLGDLAAGLPVALAHGGEAGGGQPGGEADGLGEPDLAQEKTTSVKKRPAGKSAIRKRPAAEVPSESSLTTVPSLPHAWRRRARAIHLRDREASTADLSS</sequence>
<reference evidence="2" key="1">
    <citation type="submission" date="2023-10" db="EMBL/GenBank/DDBJ databases">
        <authorList>
            <person name="Chen Y."/>
            <person name="Shah S."/>
            <person name="Dougan E. K."/>
            <person name="Thang M."/>
            <person name="Chan C."/>
        </authorList>
    </citation>
    <scope>NUCLEOTIDE SEQUENCE [LARGE SCALE GENOMIC DNA]</scope>
</reference>
<dbReference type="Proteomes" id="UP001189429">
    <property type="component" value="Unassembled WGS sequence"/>
</dbReference>
<keyword evidence="3" id="KW-1185">Reference proteome</keyword>
<name>A0ABN9X662_9DINO</name>